<evidence type="ECO:0000313" key="8">
    <source>
        <dbReference type="Proteomes" id="UP000076871"/>
    </source>
</evidence>
<dbReference type="EMBL" id="KV427678">
    <property type="protein sequence ID" value="KZT00746.1"/>
    <property type="molecule type" value="Genomic_DNA"/>
</dbReference>
<dbReference type="STRING" id="1314785.A0A165BCL7"/>
<dbReference type="Pfam" id="PF08448">
    <property type="entry name" value="PAS_4"/>
    <property type="match status" value="1"/>
</dbReference>
<feature type="domain" description="PAS" evidence="6">
    <location>
        <begin position="556"/>
        <end position="590"/>
    </location>
</feature>
<dbReference type="Gene3D" id="3.30.450.20">
    <property type="entry name" value="PAS domain"/>
    <property type="match status" value="3"/>
</dbReference>
<feature type="domain" description="PAS" evidence="6">
    <location>
        <begin position="179"/>
        <end position="204"/>
    </location>
</feature>
<accession>A0A165BCL7</accession>
<evidence type="ECO:0000256" key="4">
    <source>
        <dbReference type="SAM" id="Coils"/>
    </source>
</evidence>
<dbReference type="NCBIfam" id="TIGR00229">
    <property type="entry name" value="sensory_box"/>
    <property type="match status" value="1"/>
</dbReference>
<dbReference type="SUPFAM" id="SSF55785">
    <property type="entry name" value="PYP-like sensor domain (PAS domain)"/>
    <property type="match status" value="3"/>
</dbReference>
<dbReference type="PANTHER" id="PTHR47429">
    <property type="entry name" value="PROTEIN TWIN LOV 1"/>
    <property type="match status" value="1"/>
</dbReference>
<dbReference type="InterPro" id="IPR013767">
    <property type="entry name" value="PAS_fold"/>
</dbReference>
<dbReference type="GO" id="GO:0006355">
    <property type="term" value="P:regulation of DNA-templated transcription"/>
    <property type="evidence" value="ECO:0007669"/>
    <property type="project" value="InterPro"/>
</dbReference>
<name>A0A165BCL7_9APHY</name>
<dbReference type="CDD" id="cd00130">
    <property type="entry name" value="PAS"/>
    <property type="match status" value="3"/>
</dbReference>
<sequence>MPFSRYLDQSPSDSPTYAHPSASHSDAALGLDPSTFSSNVQFQVPNLIFGAPTIAPGGGAEVLPPGFISTHGPLTASCPSTSSAPPKYHLPCPDNPYPTYPSPQLPVPPGYRHPYGTPTPSPPTSLSLPTALGLPVYSTSGFDLLSILARVANRPHPKIVLGPVDLTCSFVVSDVRRYDSPIVYASPTFCRLTGYDEHEILGRNCRFLQSPDGRVQRGEQRRHTAPEAVLHLKRCTSQDKECQTSMINYRKGGAAFINLVTVIPILGGVNGALDEADEVVYHVGFQVDLTEQPSAILQKLRDGSYLVDYSRKLNLPTLSGHSTSTRDWRAASSGGAGVSPELHALLENPALVDSLPISTGTMGSATPAVGEKPDPLDGNRLLSLVLLEHAPDFVHVVSLKGAFLYVAPSVRRVLGYEPEELVGRSIAEFCHPADVVPLMRELKESSGPITSGHALSIGASSTTPTGGTENIPRKVDLLFRMPTKAGTFVWVECRGRLHVEPGKGRKAIILSGRVRHMPRLDWGPIERSGGLSAPVVAHTDNAEEEHVELEREFWGVLSTDGTFLFVGAAVRDVLGWGAGEVIGRTLRDLIGGAAPAEAQRVVEEELARVCAEGPGVGMDARTVSCEMKRRDGTQVSVQVVLYRSQDGTEPLQWTTSQASASANAIPDANQGPVVCQVKLYGSGGRSRSGLVHHVGDSVFDELQTARGSSWQYELQQVKFANQRLVDEVAALEAAIAAKARQPSTPQLHLPSMHQVVSPYAPAHEYAESQMPSYPPQRVDAHPSQDWRMHGHLSSWSDLQTAMPMMPMKRSWEGVGDPGGPT</sequence>
<evidence type="ECO:0000313" key="7">
    <source>
        <dbReference type="EMBL" id="KZT00746.1"/>
    </source>
</evidence>
<keyword evidence="2" id="KW-0288">FMN</keyword>
<dbReference type="PROSITE" id="PS50112">
    <property type="entry name" value="PAS"/>
    <property type="match status" value="3"/>
</dbReference>
<dbReference type="InterPro" id="IPR000014">
    <property type="entry name" value="PAS"/>
</dbReference>
<proteinExistence type="predicted"/>
<evidence type="ECO:0000256" key="3">
    <source>
        <dbReference type="ARBA" id="ARBA00022991"/>
    </source>
</evidence>
<evidence type="ECO:0000256" key="2">
    <source>
        <dbReference type="ARBA" id="ARBA00022643"/>
    </source>
</evidence>
<dbReference type="GO" id="GO:0005634">
    <property type="term" value="C:nucleus"/>
    <property type="evidence" value="ECO:0007669"/>
    <property type="project" value="TreeGrafter"/>
</dbReference>
<organism evidence="7 8">
    <name type="scientific">Laetiporus sulphureus 93-53</name>
    <dbReference type="NCBI Taxonomy" id="1314785"/>
    <lineage>
        <taxon>Eukaryota</taxon>
        <taxon>Fungi</taxon>
        <taxon>Dikarya</taxon>
        <taxon>Basidiomycota</taxon>
        <taxon>Agaricomycotina</taxon>
        <taxon>Agaricomycetes</taxon>
        <taxon>Polyporales</taxon>
        <taxon>Laetiporus</taxon>
    </lineage>
</organism>
<gene>
    <name evidence="7" type="ORF">LAESUDRAFT_665406</name>
</gene>
<dbReference type="OrthoDB" id="447251at2759"/>
<dbReference type="RefSeq" id="XP_040758486.1">
    <property type="nucleotide sequence ID" value="XM_040905188.1"/>
</dbReference>
<feature type="region of interest" description="Disordered" evidence="5">
    <location>
        <begin position="1"/>
        <end position="25"/>
    </location>
</feature>
<dbReference type="AlphaFoldDB" id="A0A165BCL7"/>
<reference evidence="7 8" key="1">
    <citation type="journal article" date="2016" name="Mol. Biol. Evol.">
        <title>Comparative Genomics of Early-Diverging Mushroom-Forming Fungi Provides Insights into the Origins of Lignocellulose Decay Capabilities.</title>
        <authorList>
            <person name="Nagy L.G."/>
            <person name="Riley R."/>
            <person name="Tritt A."/>
            <person name="Adam C."/>
            <person name="Daum C."/>
            <person name="Floudas D."/>
            <person name="Sun H."/>
            <person name="Yadav J.S."/>
            <person name="Pangilinan J."/>
            <person name="Larsson K.H."/>
            <person name="Matsuura K."/>
            <person name="Barry K."/>
            <person name="Labutti K."/>
            <person name="Kuo R."/>
            <person name="Ohm R.A."/>
            <person name="Bhattacharya S.S."/>
            <person name="Shirouzu T."/>
            <person name="Yoshinaga Y."/>
            <person name="Martin F.M."/>
            <person name="Grigoriev I.V."/>
            <person name="Hibbett D.S."/>
        </authorList>
    </citation>
    <scope>NUCLEOTIDE SEQUENCE [LARGE SCALE GENOMIC DNA]</scope>
    <source>
        <strain evidence="7 8">93-53</strain>
    </source>
</reference>
<evidence type="ECO:0000256" key="5">
    <source>
        <dbReference type="SAM" id="MobiDB-lite"/>
    </source>
</evidence>
<protein>
    <recommendedName>
        <fullName evidence="6">PAS domain-containing protein</fullName>
    </recommendedName>
</protein>
<dbReference type="InterPro" id="IPR013656">
    <property type="entry name" value="PAS_4"/>
</dbReference>
<dbReference type="InterPro" id="IPR035965">
    <property type="entry name" value="PAS-like_dom_sf"/>
</dbReference>
<dbReference type="InParanoid" id="A0A165BCL7"/>
<dbReference type="PANTHER" id="PTHR47429:SF7">
    <property type="entry name" value="GATA-FACTOR"/>
    <property type="match status" value="1"/>
</dbReference>
<dbReference type="Proteomes" id="UP000076871">
    <property type="component" value="Unassembled WGS sequence"/>
</dbReference>
<keyword evidence="8" id="KW-1185">Reference proteome</keyword>
<feature type="domain" description="PAS" evidence="6">
    <location>
        <begin position="386"/>
        <end position="445"/>
    </location>
</feature>
<evidence type="ECO:0000256" key="1">
    <source>
        <dbReference type="ARBA" id="ARBA00022630"/>
    </source>
</evidence>
<dbReference type="GeneID" id="63822218"/>
<keyword evidence="3" id="KW-0157">Chromophore</keyword>
<dbReference type="Pfam" id="PF00989">
    <property type="entry name" value="PAS"/>
    <property type="match status" value="1"/>
</dbReference>
<evidence type="ECO:0000259" key="6">
    <source>
        <dbReference type="PROSITE" id="PS50112"/>
    </source>
</evidence>
<keyword evidence="1" id="KW-0285">Flavoprotein</keyword>
<dbReference type="SMART" id="SM00091">
    <property type="entry name" value="PAS"/>
    <property type="match status" value="3"/>
</dbReference>
<dbReference type="Pfam" id="PF13426">
    <property type="entry name" value="PAS_9"/>
    <property type="match status" value="1"/>
</dbReference>
<keyword evidence="4" id="KW-0175">Coiled coil</keyword>
<feature type="coiled-coil region" evidence="4">
    <location>
        <begin position="714"/>
        <end position="741"/>
    </location>
</feature>